<evidence type="ECO:0000313" key="2">
    <source>
        <dbReference type="EMBL" id="RHH75532.1"/>
    </source>
</evidence>
<evidence type="ECO:0000313" key="3">
    <source>
        <dbReference type="Proteomes" id="UP000284548"/>
    </source>
</evidence>
<dbReference type="AlphaFoldDB" id="A0A3R6IVQ8"/>
<evidence type="ECO:0000313" key="1">
    <source>
        <dbReference type="EMBL" id="MCW4166475.1"/>
    </source>
</evidence>
<accession>A0A3R6IVQ8</accession>
<name>A0A3R6IVQ8_9BACT</name>
<dbReference type="RefSeq" id="WP_118255830.1">
    <property type="nucleotide sequence ID" value="NZ_JAPDUL010000004.1"/>
</dbReference>
<comment type="caution">
    <text evidence="2">The sequence shown here is derived from an EMBL/GenBank/DDBJ whole genome shotgun (WGS) entry which is preliminary data.</text>
</comment>
<gene>
    <name evidence="2" type="ORF">DW192_15205</name>
    <name evidence="1" type="ORF">ONS98_14910</name>
</gene>
<protein>
    <submittedName>
        <fullName evidence="2">Uncharacterized protein</fullName>
    </submittedName>
</protein>
<reference evidence="2 3" key="1">
    <citation type="submission" date="2018-08" db="EMBL/GenBank/DDBJ databases">
        <title>A genome reference for cultivated species of the human gut microbiota.</title>
        <authorList>
            <person name="Zou Y."/>
            <person name="Xue W."/>
            <person name="Luo G."/>
        </authorList>
    </citation>
    <scope>NUCLEOTIDE SEQUENCE [LARGE SCALE GENOMIC DNA]</scope>
    <source>
        <strain evidence="2 3">AM16-54</strain>
    </source>
</reference>
<proteinExistence type="predicted"/>
<dbReference type="Proteomes" id="UP001209476">
    <property type="component" value="Unassembled WGS sequence"/>
</dbReference>
<reference evidence="1" key="2">
    <citation type="submission" date="2022-11" db="EMBL/GenBank/DDBJ databases">
        <title>Genomic repertoires linked with pathogenic potency of arthritogenic Prevotella copri isolated from the gut of rheumatoid arthritis patients.</title>
        <authorList>
            <person name="Nii T."/>
            <person name="Maeda Y."/>
            <person name="Motooka D."/>
            <person name="Naito M."/>
            <person name="Matsumoto Y."/>
            <person name="Ogawa T."/>
            <person name="Oguro-Igashira E."/>
            <person name="Kishikawa T."/>
            <person name="Yamashita M."/>
            <person name="Koizumi S."/>
            <person name="Kurakawa T."/>
            <person name="Okumura R."/>
            <person name="Kayama H."/>
            <person name="Murakami M."/>
            <person name="Sakaguchi T."/>
            <person name="Das B."/>
            <person name="Nakamura S."/>
            <person name="Okada Y."/>
            <person name="Kumanogoh A."/>
            <person name="Takeda K."/>
        </authorList>
    </citation>
    <scope>NUCLEOTIDE SEQUENCE</scope>
    <source>
        <strain evidence="1">RA-N001-16</strain>
    </source>
</reference>
<dbReference type="Proteomes" id="UP000284548">
    <property type="component" value="Unassembled WGS sequence"/>
</dbReference>
<sequence length="499" mass="57531">MGKEQYISRLIDSMQTTVDTLGKEVLMAINRNEVMLKEKAFSAYAFNACLMGVDFVYINVSISALAALKTDNVHAKRYHWKNVVAGISEGIKYIYTFKENEKKTLIRYLTTILNDSGIMIPEIIKSLSVLQDLLDKFTANWDGKDMRDIALHYDKSTEKLIKETVDITDEEPYASLLSDYLQIMNILHSICMYGFIQSLINCNLSFNDILQNETSRYVGNDKHKKAIHALLKEDKFKIAIEENLEEYGKRFLDSCSVFEKLHKVYELLGCEGEFKLSNNHFGKLYKLHNLYSLVLYSMLDLLSITDSYLSSKTELEAALNMRYFLIVKTSVLTHIVGYTEKEASISLWNEIKGFIPVSDSQLHDMTATMDSYLRESVKDQNIKRKRAKLLHLSFSKNKPGDVKEILSVLDTFDPLSEFYKVLNLIKLLVKVIKFLDRLIVSMDKEVTIENQKHLDKIRSMSSSLRDMIECNVKDKVLKEELVTSINDNEFKIIDLLNNH</sequence>
<dbReference type="EMBL" id="QRKB01000066">
    <property type="protein sequence ID" value="RHH75532.1"/>
    <property type="molecule type" value="Genomic_DNA"/>
</dbReference>
<dbReference type="EMBL" id="JAPDUM010000003">
    <property type="protein sequence ID" value="MCW4166475.1"/>
    <property type="molecule type" value="Genomic_DNA"/>
</dbReference>
<organism evidence="2 3">
    <name type="scientific">Segatella copri</name>
    <dbReference type="NCBI Taxonomy" id="165179"/>
    <lineage>
        <taxon>Bacteria</taxon>
        <taxon>Pseudomonadati</taxon>
        <taxon>Bacteroidota</taxon>
        <taxon>Bacteroidia</taxon>
        <taxon>Bacteroidales</taxon>
        <taxon>Prevotellaceae</taxon>
        <taxon>Segatella</taxon>
    </lineage>
</organism>